<dbReference type="Proteomes" id="UP001341840">
    <property type="component" value="Unassembled WGS sequence"/>
</dbReference>
<proteinExistence type="predicted"/>
<comment type="caution">
    <text evidence="2">The sequence shown here is derived from an EMBL/GenBank/DDBJ whole genome shotgun (WGS) entry which is preliminary data.</text>
</comment>
<evidence type="ECO:0000313" key="3">
    <source>
        <dbReference type="Proteomes" id="UP001341840"/>
    </source>
</evidence>
<evidence type="ECO:0000256" key="1">
    <source>
        <dbReference type="SAM" id="MobiDB-lite"/>
    </source>
</evidence>
<name>A0ABU6SGK3_9FABA</name>
<dbReference type="EMBL" id="JASCZI010060712">
    <property type="protein sequence ID" value="MED6135489.1"/>
    <property type="molecule type" value="Genomic_DNA"/>
</dbReference>
<reference evidence="2 3" key="1">
    <citation type="journal article" date="2023" name="Plants (Basel)">
        <title>Bridging the Gap: Combining Genomics and Transcriptomics Approaches to Understand Stylosanthes scabra, an Orphan Legume from the Brazilian Caatinga.</title>
        <authorList>
            <person name="Ferreira-Neto J.R.C."/>
            <person name="da Silva M.D."/>
            <person name="Binneck E."/>
            <person name="de Melo N.F."/>
            <person name="da Silva R.H."/>
            <person name="de Melo A.L.T.M."/>
            <person name="Pandolfi V."/>
            <person name="Bustamante F.O."/>
            <person name="Brasileiro-Vidal A.C."/>
            <person name="Benko-Iseppon A.M."/>
        </authorList>
    </citation>
    <scope>NUCLEOTIDE SEQUENCE [LARGE SCALE GENOMIC DNA]</scope>
    <source>
        <tissue evidence="2">Leaves</tissue>
    </source>
</reference>
<sequence>MALTNDYEPVRSFLLDQTPLLGLEEALPRLKSEVTHLGLTHLRSKKAFSVTDKRGKVYRNYNRLGHILPDCSSDECSKCNQKGSSDGIDHQDWITSLTSSTFDLIHSDVWGPAPTPSMRGARAPCLNSLVLIHLKKREEPSVNIVTFFIPVRAMLLSTLCPERAWGEYVLTAVHVLYRVHPELPPLAPPPIDTSNISHPSPEPLPASSLVPDESQPDYDPNPVDLPPPSTRVPKQAMQEEPQALDKAQNWDSVDTPSDQEVVGNKWGIGQHQERIDALRYGSGKGYIQDQDPF</sequence>
<feature type="compositionally biased region" description="Polar residues" evidence="1">
    <location>
        <begin position="249"/>
        <end position="258"/>
    </location>
</feature>
<protein>
    <submittedName>
        <fullName evidence="2">Uncharacterized protein</fullName>
    </submittedName>
</protein>
<accession>A0ABU6SGK3</accession>
<evidence type="ECO:0000313" key="2">
    <source>
        <dbReference type="EMBL" id="MED6135489.1"/>
    </source>
</evidence>
<gene>
    <name evidence="2" type="ORF">PIB30_046964</name>
</gene>
<organism evidence="2 3">
    <name type="scientific">Stylosanthes scabra</name>
    <dbReference type="NCBI Taxonomy" id="79078"/>
    <lineage>
        <taxon>Eukaryota</taxon>
        <taxon>Viridiplantae</taxon>
        <taxon>Streptophyta</taxon>
        <taxon>Embryophyta</taxon>
        <taxon>Tracheophyta</taxon>
        <taxon>Spermatophyta</taxon>
        <taxon>Magnoliopsida</taxon>
        <taxon>eudicotyledons</taxon>
        <taxon>Gunneridae</taxon>
        <taxon>Pentapetalae</taxon>
        <taxon>rosids</taxon>
        <taxon>fabids</taxon>
        <taxon>Fabales</taxon>
        <taxon>Fabaceae</taxon>
        <taxon>Papilionoideae</taxon>
        <taxon>50 kb inversion clade</taxon>
        <taxon>dalbergioids sensu lato</taxon>
        <taxon>Dalbergieae</taxon>
        <taxon>Pterocarpus clade</taxon>
        <taxon>Stylosanthes</taxon>
    </lineage>
</organism>
<keyword evidence="3" id="KW-1185">Reference proteome</keyword>
<feature type="region of interest" description="Disordered" evidence="1">
    <location>
        <begin position="189"/>
        <end position="258"/>
    </location>
</feature>